<evidence type="ECO:0000313" key="3">
    <source>
        <dbReference type="EMBL" id="RGY66853.1"/>
    </source>
</evidence>
<organism evidence="3 5">
    <name type="scientific">Bacteroides fragilis</name>
    <dbReference type="NCBI Taxonomy" id="817"/>
    <lineage>
        <taxon>Bacteria</taxon>
        <taxon>Pseudomonadati</taxon>
        <taxon>Bacteroidota</taxon>
        <taxon>Bacteroidia</taxon>
        <taxon>Bacteroidales</taxon>
        <taxon>Bacteroidaceae</taxon>
        <taxon>Bacteroides</taxon>
    </lineage>
</organism>
<accession>A0A081TSA5</accession>
<dbReference type="Proteomes" id="UP000284614">
    <property type="component" value="Unassembled WGS sequence"/>
</dbReference>
<reference evidence="3 5" key="3">
    <citation type="submission" date="2018-08" db="EMBL/GenBank/DDBJ databases">
        <title>A genome reference for cultivated species of the human gut microbiota.</title>
        <authorList>
            <person name="Zou Y."/>
            <person name="Xue W."/>
            <person name="Luo G."/>
        </authorList>
    </citation>
    <scope>NUCLEOTIDE SEQUENCE [LARGE SCALE GENOMIC DNA]</scope>
    <source>
        <strain evidence="3 5">OF01-1</strain>
    </source>
</reference>
<dbReference type="RefSeq" id="WP_005820817.1">
    <property type="nucleotide sequence ID" value="NZ_CABJEQ010000011.1"/>
</dbReference>
<dbReference type="Proteomes" id="UP000028294">
    <property type="component" value="Chromosome"/>
</dbReference>
<evidence type="ECO:0000313" key="4">
    <source>
        <dbReference type="Proteomes" id="UP000028294"/>
    </source>
</evidence>
<dbReference type="AlphaFoldDB" id="A0A081TSA5"/>
<dbReference type="EMBL" id="JMZZ02000225">
    <property type="protein sequence ID" value="KFX72673.1"/>
    <property type="molecule type" value="Genomic_DNA"/>
</dbReference>
<evidence type="ECO:0000313" key="2">
    <source>
        <dbReference type="EMBL" id="QCQ37898.1"/>
    </source>
</evidence>
<reference evidence="1" key="2">
    <citation type="submission" date="2014-07" db="EMBL/GenBank/DDBJ databases">
        <title>Genetics and epidemiology of antimicrobial resistance in B. fragilis group.</title>
        <authorList>
            <person name="Sydenham T.V."/>
            <person name="Hasman H."/>
            <person name="Kemp M."/>
            <person name="Justesen U.S."/>
        </authorList>
    </citation>
    <scope>NUCLEOTIDE SEQUENCE [LARGE SCALE GENOMIC DNA]</scope>
    <source>
        <strain evidence="1">DCMOUH0018B</strain>
    </source>
</reference>
<reference evidence="1" key="1">
    <citation type="book" date="2014" name="THE 24TH EUROPEAN CONGRESS OF CLINICAL MICROBIOLOGY AND INFECTIOUS DISEASES" publisher="ECCMID 2014" city="Barcelona, Spain">
        <title>Identification of resistance genes in three multidrug-resistant Bacteroides fragilis isolates by whole genome sequencing.</title>
        <editorList>
            <person name="Unknown"/>
            <person name="A."/>
        </editorList>
        <authorList>
            <person name="Sydenham T.V."/>
            <person name="Hasman H."/>
            <person name="Wang M."/>
            <person name="Soki J."/>
            <person name="Nagy E."/>
            <person name="Justesen U.S."/>
        </authorList>
    </citation>
    <scope>NUCLEOTIDE SEQUENCE</scope>
    <source>
        <strain evidence="1">DCMOUH0018B</strain>
    </source>
</reference>
<protein>
    <submittedName>
        <fullName evidence="3">Uncharacterized protein</fullName>
    </submittedName>
</protein>
<evidence type="ECO:0000313" key="5">
    <source>
        <dbReference type="Proteomes" id="UP000284614"/>
    </source>
</evidence>
<reference evidence="2 4" key="4">
    <citation type="submission" date="2019-03" db="EMBL/GenBank/DDBJ databases">
        <title>Complete genome assembly of MDR B. fragilis.</title>
        <authorList>
            <person name="Sydenham T.V."/>
            <person name="Hasman H."/>
            <person name="Justesen U.S."/>
        </authorList>
    </citation>
    <scope>NUCLEOTIDE SEQUENCE [LARGE SCALE GENOMIC DNA]</scope>
    <source>
        <strain evidence="2 4">DCMOUH0067B</strain>
    </source>
</reference>
<gene>
    <name evidence="3" type="ORF">DXA27_17290</name>
    <name evidence="1" type="ORF">EE52_0220175</name>
    <name evidence="2" type="ORF">IA74_018335</name>
</gene>
<evidence type="ECO:0000313" key="1">
    <source>
        <dbReference type="EMBL" id="KFX72673.1"/>
    </source>
</evidence>
<sequence length="168" mass="19379">MKLTFFKRVGEKIRHPFRKENTETVVVSEAVPQPEVDNAAEITINEPSVAMSADKCAEQARCFLLKDNKLVGKPLSSYHPEIRIIHVDSFVNAFLFFLRMCDQRLLTYRQTGEHLHCTAVFPDESGNLYFTNKVTCRNKENTVAVLKIDYMGLKPRISEIRFELNIKK</sequence>
<dbReference type="PATRIC" id="fig|817.53.peg.4167"/>
<proteinExistence type="predicted"/>
<dbReference type="EMBL" id="QSDG01000017">
    <property type="protein sequence ID" value="RGY66853.1"/>
    <property type="molecule type" value="Genomic_DNA"/>
</dbReference>
<name>A0A081TSA5_BACFG</name>
<dbReference type="EMBL" id="CP036553">
    <property type="protein sequence ID" value="QCQ37898.1"/>
    <property type="molecule type" value="Genomic_DNA"/>
</dbReference>